<dbReference type="EMBL" id="PJMY01000003">
    <property type="protein sequence ID" value="PKV97679.1"/>
    <property type="molecule type" value="Genomic_DNA"/>
</dbReference>
<dbReference type="InterPro" id="IPR036388">
    <property type="entry name" value="WH-like_DNA-bd_sf"/>
</dbReference>
<dbReference type="PROSITE" id="PS50995">
    <property type="entry name" value="HTH_MARR_2"/>
    <property type="match status" value="1"/>
</dbReference>
<name>A0A2N3WUX0_9PSEU</name>
<dbReference type="Pfam" id="PF12802">
    <property type="entry name" value="MarR_2"/>
    <property type="match status" value="1"/>
</dbReference>
<dbReference type="GO" id="GO:0003677">
    <property type="term" value="F:DNA binding"/>
    <property type="evidence" value="ECO:0007669"/>
    <property type="project" value="UniProtKB-KW"/>
</dbReference>
<dbReference type="SMART" id="SM00347">
    <property type="entry name" value="HTH_MARR"/>
    <property type="match status" value="1"/>
</dbReference>
<dbReference type="GO" id="GO:0003700">
    <property type="term" value="F:DNA-binding transcription factor activity"/>
    <property type="evidence" value="ECO:0007669"/>
    <property type="project" value="InterPro"/>
</dbReference>
<protein>
    <submittedName>
        <fullName evidence="5">DNA-binding MarR family transcriptional regulator</fullName>
    </submittedName>
</protein>
<dbReference type="GO" id="GO:0006950">
    <property type="term" value="P:response to stress"/>
    <property type="evidence" value="ECO:0007669"/>
    <property type="project" value="TreeGrafter"/>
</dbReference>
<keyword evidence="6" id="KW-1185">Reference proteome</keyword>
<dbReference type="PROSITE" id="PS01117">
    <property type="entry name" value="HTH_MARR_1"/>
    <property type="match status" value="1"/>
</dbReference>
<gene>
    <name evidence="5" type="ORF">ATK30_8673</name>
</gene>
<evidence type="ECO:0000256" key="3">
    <source>
        <dbReference type="ARBA" id="ARBA00023163"/>
    </source>
</evidence>
<feature type="domain" description="HTH marR-type" evidence="4">
    <location>
        <begin position="1"/>
        <end position="141"/>
    </location>
</feature>
<reference evidence="5 6" key="1">
    <citation type="submission" date="2017-12" db="EMBL/GenBank/DDBJ databases">
        <title>Sequencing the genomes of 1000 Actinobacteria strains.</title>
        <authorList>
            <person name="Klenk H.-P."/>
        </authorList>
    </citation>
    <scope>NUCLEOTIDE SEQUENCE [LARGE SCALE GENOMIC DNA]</scope>
    <source>
        <strain evidence="5 6">DSM 45165</strain>
    </source>
</reference>
<dbReference type="SUPFAM" id="SSF46785">
    <property type="entry name" value="Winged helix' DNA-binding domain"/>
    <property type="match status" value="1"/>
</dbReference>
<dbReference type="AlphaFoldDB" id="A0A2N3WUX0"/>
<dbReference type="InterPro" id="IPR036390">
    <property type="entry name" value="WH_DNA-bd_sf"/>
</dbReference>
<organism evidence="5 6">
    <name type="scientific">Amycolatopsis echigonensis</name>
    <dbReference type="NCBI Taxonomy" id="2576905"/>
    <lineage>
        <taxon>Bacteria</taxon>
        <taxon>Bacillati</taxon>
        <taxon>Actinomycetota</taxon>
        <taxon>Actinomycetes</taxon>
        <taxon>Pseudonocardiales</taxon>
        <taxon>Pseudonocardiaceae</taxon>
        <taxon>Amycolatopsis</taxon>
    </lineage>
</organism>
<keyword evidence="3" id="KW-0804">Transcription</keyword>
<keyword evidence="1" id="KW-0805">Transcription regulation</keyword>
<evidence type="ECO:0000256" key="2">
    <source>
        <dbReference type="ARBA" id="ARBA00023125"/>
    </source>
</evidence>
<dbReference type="PRINTS" id="PR00598">
    <property type="entry name" value="HTHMARR"/>
</dbReference>
<comment type="caution">
    <text evidence="5">The sequence shown here is derived from an EMBL/GenBank/DDBJ whole genome shotgun (WGS) entry which is preliminary data.</text>
</comment>
<accession>A0A2N3WUX0</accession>
<dbReference type="PANTHER" id="PTHR33164">
    <property type="entry name" value="TRANSCRIPTIONAL REGULATOR, MARR FAMILY"/>
    <property type="match status" value="1"/>
</dbReference>
<keyword evidence="2 5" id="KW-0238">DNA-binding</keyword>
<evidence type="ECO:0000313" key="5">
    <source>
        <dbReference type="EMBL" id="PKV97679.1"/>
    </source>
</evidence>
<evidence type="ECO:0000313" key="6">
    <source>
        <dbReference type="Proteomes" id="UP000233750"/>
    </source>
</evidence>
<dbReference type="InterPro" id="IPR039422">
    <property type="entry name" value="MarR/SlyA-like"/>
</dbReference>
<evidence type="ECO:0000259" key="4">
    <source>
        <dbReference type="PROSITE" id="PS50995"/>
    </source>
</evidence>
<dbReference type="PANTHER" id="PTHR33164:SF43">
    <property type="entry name" value="HTH-TYPE TRANSCRIPTIONAL REPRESSOR YETL"/>
    <property type="match status" value="1"/>
</dbReference>
<dbReference type="Proteomes" id="UP000233750">
    <property type="component" value="Unassembled WGS sequence"/>
</dbReference>
<evidence type="ECO:0000256" key="1">
    <source>
        <dbReference type="ARBA" id="ARBA00023015"/>
    </source>
</evidence>
<proteinExistence type="predicted"/>
<dbReference type="InterPro" id="IPR000835">
    <property type="entry name" value="HTH_MarR-typ"/>
</dbReference>
<dbReference type="Gene3D" id="1.10.10.10">
    <property type="entry name" value="Winged helix-like DNA-binding domain superfamily/Winged helix DNA-binding domain"/>
    <property type="match status" value="1"/>
</dbReference>
<dbReference type="InterPro" id="IPR023187">
    <property type="entry name" value="Tscrpt_reg_MarR-type_CS"/>
</dbReference>
<sequence length="154" mass="17184">MSDRRGPEDAWSEFVLAVFDVNGLIIQAGERISAPLGQSAARWQVLGRAFQPRTVAEMAAEMGHARQSVQRVADVLEREGLIAYRPHPTDRRTKLAELTPRGHEVLSAIYQRQVAWFAEVVSQLSEAKLRELTVSLNEVSRTLSSTITDGERES</sequence>